<evidence type="ECO:0000256" key="2">
    <source>
        <dbReference type="ARBA" id="ARBA00022679"/>
    </source>
</evidence>
<gene>
    <name evidence="6" type="ORF">GC098_02640</name>
</gene>
<evidence type="ECO:0000313" key="7">
    <source>
        <dbReference type="Proteomes" id="UP000616779"/>
    </source>
</evidence>
<protein>
    <submittedName>
        <fullName evidence="6">Ribokinase</fullName>
    </submittedName>
</protein>
<evidence type="ECO:0000256" key="4">
    <source>
        <dbReference type="RuleBase" id="RU003704"/>
    </source>
</evidence>
<name>A0ABX1XP78_9BACL</name>
<feature type="domain" description="Carbohydrate kinase PfkB" evidence="5">
    <location>
        <begin position="16"/>
        <end position="301"/>
    </location>
</feature>
<dbReference type="Proteomes" id="UP000616779">
    <property type="component" value="Unassembled WGS sequence"/>
</dbReference>
<dbReference type="EMBL" id="WHOA01000015">
    <property type="protein sequence ID" value="NOU70342.1"/>
    <property type="molecule type" value="Genomic_DNA"/>
</dbReference>
<keyword evidence="3 4" id="KW-0418">Kinase</keyword>
<evidence type="ECO:0000256" key="1">
    <source>
        <dbReference type="ARBA" id="ARBA00010688"/>
    </source>
</evidence>
<organism evidence="6 7">
    <name type="scientific">Paenibacillus phytorum</name>
    <dbReference type="NCBI Taxonomy" id="2654977"/>
    <lineage>
        <taxon>Bacteria</taxon>
        <taxon>Bacillati</taxon>
        <taxon>Bacillota</taxon>
        <taxon>Bacilli</taxon>
        <taxon>Bacillales</taxon>
        <taxon>Paenibacillaceae</taxon>
        <taxon>Paenibacillus</taxon>
    </lineage>
</organism>
<comment type="similarity">
    <text evidence="1 4">Belongs to the carbohydrate kinase PfkB family.</text>
</comment>
<sequence>MNTNLVQHAVSGESGNILVIGAAVVDVIIQLDKLPHTAEDVVAEHKETVVGGCAYNVSNILKQLRVNHGLFAPVGKGAYADVVRGQLHHDGIALMLEDASGDNGWNLSIVEHDGERTFITIPGIESRWERRWFEHIELCAYDYIYVSGYELEGHSGAVILDALSERKATGKIVFDPGPRGAFLEPQIVERILSMGTIVHANKSEITALMGEADAHEAAQKLTRRTNEPVIVTLGGDGTLFCSSEDSGLVETEIVKVVDTIGAGDAHTGAFIAGLARGYSLRHACELGNVIAGKVVQQHGGRLQL</sequence>
<dbReference type="PROSITE" id="PS00584">
    <property type="entry name" value="PFKB_KINASES_2"/>
    <property type="match status" value="1"/>
</dbReference>
<dbReference type="Pfam" id="PF00294">
    <property type="entry name" value="PfkB"/>
    <property type="match status" value="1"/>
</dbReference>
<dbReference type="InterPro" id="IPR011611">
    <property type="entry name" value="PfkB_dom"/>
</dbReference>
<dbReference type="PANTHER" id="PTHR10584">
    <property type="entry name" value="SUGAR KINASE"/>
    <property type="match status" value="1"/>
</dbReference>
<reference evidence="6 7" key="1">
    <citation type="submission" date="2019-10" db="EMBL/GenBank/DDBJ databases">
        <title>Description of Paenibacillus terrestris sp. nov.</title>
        <authorList>
            <person name="Carlier A."/>
            <person name="Qi S."/>
        </authorList>
    </citation>
    <scope>NUCLEOTIDE SEQUENCE [LARGE SCALE GENOMIC DNA]</scope>
    <source>
        <strain evidence="6 7">LMG 31458</strain>
    </source>
</reference>
<evidence type="ECO:0000256" key="3">
    <source>
        <dbReference type="ARBA" id="ARBA00022777"/>
    </source>
</evidence>
<evidence type="ECO:0000259" key="5">
    <source>
        <dbReference type="Pfam" id="PF00294"/>
    </source>
</evidence>
<evidence type="ECO:0000313" key="6">
    <source>
        <dbReference type="EMBL" id="NOU70342.1"/>
    </source>
</evidence>
<accession>A0ABX1XP78</accession>
<comment type="caution">
    <text evidence="6">The sequence shown here is derived from an EMBL/GenBank/DDBJ whole genome shotgun (WGS) entry which is preliminary data.</text>
</comment>
<dbReference type="PRINTS" id="PR00990">
    <property type="entry name" value="RIBOKINASE"/>
</dbReference>
<keyword evidence="2 4" id="KW-0808">Transferase</keyword>
<dbReference type="InterPro" id="IPR029056">
    <property type="entry name" value="Ribokinase-like"/>
</dbReference>
<dbReference type="Gene3D" id="3.40.1190.20">
    <property type="match status" value="1"/>
</dbReference>
<dbReference type="SUPFAM" id="SSF53613">
    <property type="entry name" value="Ribokinase-like"/>
    <property type="match status" value="1"/>
</dbReference>
<dbReference type="InterPro" id="IPR002139">
    <property type="entry name" value="Ribo/fructo_kinase"/>
</dbReference>
<keyword evidence="7" id="KW-1185">Reference proteome</keyword>
<proteinExistence type="inferred from homology"/>
<dbReference type="RefSeq" id="WP_171640728.1">
    <property type="nucleotide sequence ID" value="NZ_WHOA01000015.1"/>
</dbReference>
<dbReference type="InterPro" id="IPR002173">
    <property type="entry name" value="Carboh/pur_kinase_PfkB_CS"/>
</dbReference>
<dbReference type="PANTHER" id="PTHR10584:SF166">
    <property type="entry name" value="RIBOKINASE"/>
    <property type="match status" value="1"/>
</dbReference>